<evidence type="ECO:0000313" key="7">
    <source>
        <dbReference type="EMBL" id="KXK66820.1"/>
    </source>
</evidence>
<comment type="caution">
    <text evidence="7">The sequence shown here is derived from an EMBL/GenBank/DDBJ whole genome shotgun (WGS) entry which is preliminary data.</text>
</comment>
<dbReference type="KEGG" id="cmiu:B1H56_09270"/>
<dbReference type="InterPro" id="IPR036291">
    <property type="entry name" value="NAD(P)-bd_dom_sf"/>
</dbReference>
<dbReference type="InterPro" id="IPR013149">
    <property type="entry name" value="ADH-like_C"/>
</dbReference>
<dbReference type="SUPFAM" id="SSF51735">
    <property type="entry name" value="NAD(P)-binding Rossmann-fold domains"/>
    <property type="match status" value="1"/>
</dbReference>
<accession>A0A136Q822</accession>
<proteinExistence type="inferred from homology"/>
<dbReference type="GO" id="GO:0016491">
    <property type="term" value="F:oxidoreductase activity"/>
    <property type="evidence" value="ECO:0007669"/>
    <property type="project" value="UniProtKB-KW"/>
</dbReference>
<dbReference type="Pfam" id="PF08240">
    <property type="entry name" value="ADH_N"/>
    <property type="match status" value="1"/>
</dbReference>
<feature type="domain" description="Enoyl reductase (ER)" evidence="6">
    <location>
        <begin position="8"/>
        <end position="338"/>
    </location>
</feature>
<dbReference type="Gene3D" id="3.40.50.720">
    <property type="entry name" value="NAD(P)-binding Rossmann-like Domain"/>
    <property type="match status" value="1"/>
</dbReference>
<keyword evidence="3" id="KW-0479">Metal-binding</keyword>
<dbReference type="STRING" id="626937.HMPREF3293_00366"/>
<organism evidence="7 8">
    <name type="scientific">Christensenella minuta</name>
    <dbReference type="NCBI Taxonomy" id="626937"/>
    <lineage>
        <taxon>Bacteria</taxon>
        <taxon>Bacillati</taxon>
        <taxon>Bacillota</taxon>
        <taxon>Clostridia</taxon>
        <taxon>Christensenellales</taxon>
        <taxon>Christensenellaceae</taxon>
        <taxon>Christensenella</taxon>
    </lineage>
</organism>
<dbReference type="Proteomes" id="UP000070366">
    <property type="component" value="Unassembled WGS sequence"/>
</dbReference>
<evidence type="ECO:0000256" key="1">
    <source>
        <dbReference type="ARBA" id="ARBA00001947"/>
    </source>
</evidence>
<name>A0A136Q822_9FIRM</name>
<keyword evidence="4" id="KW-0862">Zinc</keyword>
<evidence type="ECO:0000256" key="3">
    <source>
        <dbReference type="ARBA" id="ARBA00022723"/>
    </source>
</evidence>
<dbReference type="GO" id="GO:0046872">
    <property type="term" value="F:metal ion binding"/>
    <property type="evidence" value="ECO:0007669"/>
    <property type="project" value="UniProtKB-KW"/>
</dbReference>
<dbReference type="EMBL" id="LSZW01000030">
    <property type="protein sequence ID" value="KXK66820.1"/>
    <property type="molecule type" value="Genomic_DNA"/>
</dbReference>
<dbReference type="SMART" id="SM00829">
    <property type="entry name" value="PKS_ER"/>
    <property type="match status" value="1"/>
</dbReference>
<dbReference type="SUPFAM" id="SSF50129">
    <property type="entry name" value="GroES-like"/>
    <property type="match status" value="1"/>
</dbReference>
<evidence type="ECO:0000256" key="4">
    <source>
        <dbReference type="ARBA" id="ARBA00022833"/>
    </source>
</evidence>
<dbReference type="InterPro" id="IPR011032">
    <property type="entry name" value="GroES-like_sf"/>
</dbReference>
<protein>
    <submittedName>
        <fullName evidence="7">Putative chlorophyll synthesis pathway protein BchC</fullName>
    </submittedName>
</protein>
<comment type="cofactor">
    <cofactor evidence="1">
        <name>Zn(2+)</name>
        <dbReference type="ChEBI" id="CHEBI:29105"/>
    </cofactor>
</comment>
<keyword evidence="5" id="KW-0560">Oxidoreductase</keyword>
<dbReference type="InterPro" id="IPR013154">
    <property type="entry name" value="ADH-like_N"/>
</dbReference>
<evidence type="ECO:0000256" key="5">
    <source>
        <dbReference type="ARBA" id="ARBA00023002"/>
    </source>
</evidence>
<dbReference type="Gene3D" id="3.90.180.10">
    <property type="entry name" value="Medium-chain alcohol dehydrogenases, catalytic domain"/>
    <property type="match status" value="1"/>
</dbReference>
<evidence type="ECO:0000259" key="6">
    <source>
        <dbReference type="SMART" id="SM00829"/>
    </source>
</evidence>
<gene>
    <name evidence="7" type="ORF">HMPREF3293_00366</name>
</gene>
<dbReference type="RefSeq" id="WP_066523252.1">
    <property type="nucleotide sequence ID" value="NZ_CABMOF010000014.1"/>
</dbReference>
<sequence>MRQVELTGIKNFECREVEQPAIGPGQAKIAVKAIGICGSDIHAYYGEHPFMDFPIVLGHECTGIIEEISGENTKLKKGDRVVLRPQRVCGACKPCRAGRYNICEKLEVLGCQCPGGASDYYVADEDLFYRLPDNVGFDEGTLIEPLAVAVHAVKRAFREVEGKNILVLGAGTIGNLVAQSVKGMGARKVMITDISDFRLDLAKQCGIGHTVNISRQELAEEIEKVFGKDGIDAVYECTANEAALNQALFLSPKGIPIVVAGVFAGMPHINLANVQDREYTLLGTLMYVEEDYMESIDLVKQGKICLKRLITQKFGLDRMADAFRYIEQNQDRVQKVVLDI</sequence>
<dbReference type="Pfam" id="PF00107">
    <property type="entry name" value="ADH_zinc_N"/>
    <property type="match status" value="1"/>
</dbReference>
<comment type="similarity">
    <text evidence="2">Belongs to the zinc-containing alcohol dehydrogenase family.</text>
</comment>
<keyword evidence="8" id="KW-1185">Reference proteome</keyword>
<dbReference type="OrthoDB" id="9769198at2"/>
<evidence type="ECO:0000313" key="8">
    <source>
        <dbReference type="Proteomes" id="UP000070366"/>
    </source>
</evidence>
<reference evidence="7 8" key="1">
    <citation type="submission" date="2016-02" db="EMBL/GenBank/DDBJ databases">
        <authorList>
            <person name="Wen L."/>
            <person name="He K."/>
            <person name="Yang H."/>
        </authorList>
    </citation>
    <scope>NUCLEOTIDE SEQUENCE [LARGE SCALE GENOMIC DNA]</scope>
    <source>
        <strain evidence="7 8">DSM 22607</strain>
    </source>
</reference>
<dbReference type="AlphaFoldDB" id="A0A136Q822"/>
<evidence type="ECO:0000256" key="2">
    <source>
        <dbReference type="ARBA" id="ARBA00008072"/>
    </source>
</evidence>
<dbReference type="PANTHER" id="PTHR43161">
    <property type="entry name" value="SORBITOL DEHYDROGENASE"/>
    <property type="match status" value="1"/>
</dbReference>
<dbReference type="InterPro" id="IPR020843">
    <property type="entry name" value="ER"/>
</dbReference>
<dbReference type="PATRIC" id="fig|626937.4.peg.362"/>